<evidence type="ECO:0000313" key="3">
    <source>
        <dbReference type="EMBL" id="CUU23571.1"/>
    </source>
</evidence>
<dbReference type="RefSeq" id="WP_067429336.1">
    <property type="nucleotide sequence ID" value="NZ_CP072598.1"/>
</dbReference>
<reference evidence="4" key="1">
    <citation type="submission" date="2015-11" db="EMBL/GenBank/DDBJ databases">
        <authorList>
            <person name="Blom J."/>
        </authorList>
    </citation>
    <scope>NUCLEOTIDE SEQUENCE [LARGE SCALE GENOMIC DNA]</scope>
</reference>
<name>A0A0U5L4H1_9GAMM</name>
<proteinExistence type="inferred from homology"/>
<keyword evidence="2" id="KW-0732">Signal</keyword>
<dbReference type="AlphaFoldDB" id="A0A0U5L4H1"/>
<accession>A0A0U5L4H1</accession>
<evidence type="ECO:0000313" key="4">
    <source>
        <dbReference type="Proteomes" id="UP000059419"/>
    </source>
</evidence>
<dbReference type="STRING" id="1619313.EM595_1337"/>
<evidence type="ECO:0000256" key="2">
    <source>
        <dbReference type="ARBA" id="ARBA00022729"/>
    </source>
</evidence>
<dbReference type="EMBL" id="LN907827">
    <property type="protein sequence ID" value="CUU23571.1"/>
    <property type="molecule type" value="Genomic_DNA"/>
</dbReference>
<gene>
    <name evidence="3" type="ORF">EM595_1337</name>
</gene>
<protein>
    <submittedName>
        <fullName evidence="3">Uncharacterized protein</fullName>
    </submittedName>
</protein>
<dbReference type="Proteomes" id="UP000059419">
    <property type="component" value="Chromosome 1"/>
</dbReference>
<dbReference type="OrthoDB" id="6428208at2"/>
<dbReference type="PATRIC" id="fig|1619313.3.peg.1382"/>
<keyword evidence="4" id="KW-1185">Reference proteome</keyword>
<dbReference type="InterPro" id="IPR018635">
    <property type="entry name" value="UPF0319"/>
</dbReference>
<dbReference type="PANTHER" id="PTHR38108">
    <property type="entry name" value="UPF0319 PROTEIN YCCT"/>
    <property type="match status" value="1"/>
</dbReference>
<sequence>MNLRLAFVGLMALLLSAPTLAITLKLHPDIDLLVLDGRKISGSLLKGADGLELERGEHQFLFRIDKTLSHESSKKSVAWRSDPLIVTFKAEAKTISIQLPAFRSVAESRRFEKTLAFKLVDEKGNEIASRRDHLPTMPDGNLEQALMTYNGHGKVASVARFARPVAAQLPQPALPDELVYRDNHTSRVLHLWLEQVDLATRQRLLLWMKAPRTS</sequence>
<evidence type="ECO:0000256" key="1">
    <source>
        <dbReference type="ARBA" id="ARBA00008490"/>
    </source>
</evidence>
<dbReference type="KEGG" id="ege:EM595_1337"/>
<organism evidence="3 4">
    <name type="scientific">Duffyella gerundensis</name>
    <dbReference type="NCBI Taxonomy" id="1619313"/>
    <lineage>
        <taxon>Bacteria</taxon>
        <taxon>Pseudomonadati</taxon>
        <taxon>Pseudomonadota</taxon>
        <taxon>Gammaproteobacteria</taxon>
        <taxon>Enterobacterales</taxon>
        <taxon>Erwiniaceae</taxon>
        <taxon>Duffyella</taxon>
    </lineage>
</organism>
<dbReference type="Pfam" id="PF09829">
    <property type="entry name" value="DUF2057"/>
    <property type="match status" value="1"/>
</dbReference>
<comment type="similarity">
    <text evidence="1">Belongs to the UPF0319 family.</text>
</comment>
<dbReference type="PANTHER" id="PTHR38108:SF1">
    <property type="entry name" value="UPF0319 PROTEIN YCCT"/>
    <property type="match status" value="1"/>
</dbReference>